<dbReference type="InterPro" id="IPR002877">
    <property type="entry name" value="RNA_MeTrfase_FtsJ_dom"/>
</dbReference>
<sequence length="401" mass="44650">MQSSAPLIASGNIQARDEEFSVDLQTIETESAAAAHQIVTEYLLERCNVFKELSEIRRRVCASVTDLSFGLQDNVLMCGHPIQGWENPEGDEYWEKRRHTADNPSPRTQQIFFEMTKRIGAEMQGSTKAFTLQLPASTNPGILDMGSAPGGFLTAAMKANPRSDVVALTLPPSSGGYEILAPEHLRLSVKLVDVTMMAADLGVLDIPAEHPDALQFHPKQLKDGQKFGLVICGGSTVRNHKVATYRQGRESCRLIMAQVVLGLERLVPGGTMILLLHKPEAWPTVKILYTFSKFASVKLFKPKSAHGARSSFYMVATNIQIQQEGAMIALAKWKKIWHECTFGTEEQYREAFREDQLDVHQVLAEFGPELIRMSKRVWSIQKSNLSKAPFIRGTQGRQALK</sequence>
<comment type="caution">
    <text evidence="2">The sequence shown here is derived from an EMBL/GenBank/DDBJ whole genome shotgun (WGS) entry which is preliminary data.</text>
</comment>
<dbReference type="Pfam" id="PF01728">
    <property type="entry name" value="FtsJ"/>
    <property type="match status" value="1"/>
</dbReference>
<name>A0A9N9YZ79_9HYPO</name>
<reference evidence="3" key="1">
    <citation type="submission" date="2019-06" db="EMBL/GenBank/DDBJ databases">
        <authorList>
            <person name="Broberg M."/>
        </authorList>
    </citation>
    <scope>NUCLEOTIDE SEQUENCE [LARGE SCALE GENOMIC DNA]</scope>
</reference>
<accession>A0A9N9YZ79</accession>
<dbReference type="SUPFAM" id="SSF53335">
    <property type="entry name" value="S-adenosyl-L-methionine-dependent methyltransferases"/>
    <property type="match status" value="1"/>
</dbReference>
<dbReference type="InterPro" id="IPR029063">
    <property type="entry name" value="SAM-dependent_MTases_sf"/>
</dbReference>
<feature type="domain" description="Ribosomal RNA methyltransferase FtsJ" evidence="1">
    <location>
        <begin position="138"/>
        <end position="318"/>
    </location>
</feature>
<dbReference type="AlphaFoldDB" id="A0A9N9YZ79"/>
<evidence type="ECO:0000313" key="3">
    <source>
        <dbReference type="Proteomes" id="UP000775872"/>
    </source>
</evidence>
<dbReference type="GO" id="GO:0008168">
    <property type="term" value="F:methyltransferase activity"/>
    <property type="evidence" value="ECO:0007669"/>
    <property type="project" value="InterPro"/>
</dbReference>
<protein>
    <recommendedName>
        <fullName evidence="1">Ribosomal RNA methyltransferase FtsJ domain-containing protein</fullName>
    </recommendedName>
</protein>
<dbReference type="GO" id="GO:0032259">
    <property type="term" value="P:methylation"/>
    <property type="evidence" value="ECO:0007669"/>
    <property type="project" value="InterPro"/>
</dbReference>
<keyword evidence="3" id="KW-1185">Reference proteome</keyword>
<gene>
    <name evidence="2" type="ORF">CSOL1703_00012438</name>
</gene>
<organism evidence="2 3">
    <name type="scientific">Clonostachys solani</name>
    <dbReference type="NCBI Taxonomy" id="160281"/>
    <lineage>
        <taxon>Eukaryota</taxon>
        <taxon>Fungi</taxon>
        <taxon>Dikarya</taxon>
        <taxon>Ascomycota</taxon>
        <taxon>Pezizomycotina</taxon>
        <taxon>Sordariomycetes</taxon>
        <taxon>Hypocreomycetidae</taxon>
        <taxon>Hypocreales</taxon>
        <taxon>Bionectriaceae</taxon>
        <taxon>Clonostachys</taxon>
    </lineage>
</organism>
<reference evidence="2 3" key="2">
    <citation type="submission" date="2021-10" db="EMBL/GenBank/DDBJ databases">
        <authorList>
            <person name="Piombo E."/>
        </authorList>
    </citation>
    <scope>NUCLEOTIDE SEQUENCE [LARGE SCALE GENOMIC DNA]</scope>
</reference>
<evidence type="ECO:0000259" key="1">
    <source>
        <dbReference type="Pfam" id="PF01728"/>
    </source>
</evidence>
<proteinExistence type="predicted"/>
<dbReference type="OrthoDB" id="417125at2759"/>
<evidence type="ECO:0000313" key="2">
    <source>
        <dbReference type="EMBL" id="CAH0045807.1"/>
    </source>
</evidence>
<dbReference type="Proteomes" id="UP000775872">
    <property type="component" value="Unassembled WGS sequence"/>
</dbReference>
<dbReference type="EMBL" id="CABFOC020000013">
    <property type="protein sequence ID" value="CAH0045807.1"/>
    <property type="molecule type" value="Genomic_DNA"/>
</dbReference>
<dbReference type="Gene3D" id="3.40.50.150">
    <property type="entry name" value="Vaccinia Virus protein VP39"/>
    <property type="match status" value="1"/>
</dbReference>